<accession>M7YKE0</accession>
<sequence length="145" mass="16083">MAARSSGGGANWSPAEREVCNKDVAIVLIDLHSCSLDSKIRLSLGSIWQRLEVNGRHKPTREYIDRECNGVKPPNNFGEVDPWTAWAYRPRTISLLLMGTCFLIWASGSLFEGRFSADRVSSVKRGVFVMIAVFLAYSFAQAPST</sequence>
<dbReference type="AlphaFoldDB" id="M7YKE0"/>
<name>M7YKE0_TRIUA</name>
<proteinExistence type="predicted"/>
<dbReference type="eggNOG" id="KOG2735">
    <property type="taxonomic scope" value="Eukaryota"/>
</dbReference>
<reference evidence="1" key="1">
    <citation type="journal article" date="2013" name="Nature">
        <title>Draft genome of the wheat A-genome progenitor Triticum urartu.</title>
        <authorList>
            <person name="Ling H.Q."/>
            <person name="Zhao S."/>
            <person name="Liu D."/>
            <person name="Wang J."/>
            <person name="Sun H."/>
            <person name="Zhang C."/>
            <person name="Fan H."/>
            <person name="Li D."/>
            <person name="Dong L."/>
            <person name="Tao Y."/>
            <person name="Gao C."/>
            <person name="Wu H."/>
            <person name="Li Y."/>
            <person name="Cui Y."/>
            <person name="Guo X."/>
            <person name="Zheng S."/>
            <person name="Wang B."/>
            <person name="Yu K."/>
            <person name="Liang Q."/>
            <person name="Yang W."/>
            <person name="Lou X."/>
            <person name="Chen J."/>
            <person name="Feng M."/>
            <person name="Jian J."/>
            <person name="Zhang X."/>
            <person name="Luo G."/>
            <person name="Jiang Y."/>
            <person name="Liu J."/>
            <person name="Wang Z."/>
            <person name="Sha Y."/>
            <person name="Zhang B."/>
            <person name="Wu H."/>
            <person name="Tang D."/>
            <person name="Shen Q."/>
            <person name="Xue P."/>
            <person name="Zou S."/>
            <person name="Wang X."/>
            <person name="Liu X."/>
            <person name="Wang F."/>
            <person name="Yang Y."/>
            <person name="An X."/>
            <person name="Dong Z."/>
            <person name="Zhang K."/>
            <person name="Zhang X."/>
            <person name="Luo M.C."/>
            <person name="Dvorak J."/>
            <person name="Tong Y."/>
            <person name="Wang J."/>
            <person name="Yang H."/>
            <person name="Li Z."/>
            <person name="Wang D."/>
            <person name="Zhang A."/>
            <person name="Wang J."/>
        </authorList>
    </citation>
    <scope>NUCLEOTIDE SEQUENCE</scope>
</reference>
<organism evidence="1">
    <name type="scientific">Triticum urartu</name>
    <name type="common">Red wild einkorn</name>
    <name type="synonym">Crithodium urartu</name>
    <dbReference type="NCBI Taxonomy" id="4572"/>
    <lineage>
        <taxon>Eukaryota</taxon>
        <taxon>Viridiplantae</taxon>
        <taxon>Streptophyta</taxon>
        <taxon>Embryophyta</taxon>
        <taxon>Tracheophyta</taxon>
        <taxon>Spermatophyta</taxon>
        <taxon>Magnoliopsida</taxon>
        <taxon>Liliopsida</taxon>
        <taxon>Poales</taxon>
        <taxon>Poaceae</taxon>
        <taxon>BOP clade</taxon>
        <taxon>Pooideae</taxon>
        <taxon>Triticodae</taxon>
        <taxon>Triticeae</taxon>
        <taxon>Triticinae</taxon>
        <taxon>Triticum</taxon>
    </lineage>
</organism>
<dbReference type="EMBL" id="KD225735">
    <property type="protein sequence ID" value="EMS50948.1"/>
    <property type="molecule type" value="Genomic_DNA"/>
</dbReference>
<dbReference type="STRING" id="4572.M7YKE0"/>
<evidence type="ECO:0000313" key="1">
    <source>
        <dbReference type="EMBL" id="EMS50948.1"/>
    </source>
</evidence>
<protein>
    <submittedName>
        <fullName evidence="1">Uncharacterized protein</fullName>
    </submittedName>
</protein>
<gene>
    <name evidence="1" type="ORF">TRIUR3_34749</name>
</gene>